<gene>
    <name evidence="1" type="ORF">WCY31_09435</name>
</gene>
<reference evidence="1 2" key="1">
    <citation type="submission" date="2024-03" db="EMBL/GenBank/DDBJ databases">
        <title>Sulfurimonas sp. HSL3-1.</title>
        <authorList>
            <person name="Wang S."/>
        </authorList>
    </citation>
    <scope>NUCLEOTIDE SEQUENCE [LARGE SCALE GENOMIC DNA]</scope>
    <source>
        <strain evidence="1 2">HSL3-1</strain>
    </source>
</reference>
<protein>
    <submittedName>
        <fullName evidence="1">Uncharacterized protein</fullName>
    </submittedName>
</protein>
<accession>A0ABZ3H9R6</accession>
<sequence length="157" mass="17484">MSFKKLFKILGIQLGIALLLVFAYLAYDADVIYKWLSGDVQFGTTAKECDLQTGACTATMGDGTPVTFAITPRPIPVMQKIQLHLSTPHAYKTLKVEIYGLNMNMGRYSYTLTRTNDGNYSGEGMIPTCTGRMDWRANIIAEEPTKRIGAYFTFSTE</sequence>
<name>A0ABZ3H9R6_9BACT</name>
<dbReference type="RefSeq" id="WP_345972192.1">
    <property type="nucleotide sequence ID" value="NZ_CP147920.1"/>
</dbReference>
<keyword evidence="2" id="KW-1185">Reference proteome</keyword>
<organism evidence="1 2">
    <name type="scientific">Sulfurimonas diazotrophicus</name>
    <dbReference type="NCBI Taxonomy" id="3131939"/>
    <lineage>
        <taxon>Bacteria</taxon>
        <taxon>Pseudomonadati</taxon>
        <taxon>Campylobacterota</taxon>
        <taxon>Epsilonproteobacteria</taxon>
        <taxon>Campylobacterales</taxon>
        <taxon>Sulfurimonadaceae</taxon>
        <taxon>Sulfurimonas</taxon>
    </lineage>
</organism>
<evidence type="ECO:0000313" key="1">
    <source>
        <dbReference type="EMBL" id="XAU14470.1"/>
    </source>
</evidence>
<proteinExistence type="predicted"/>
<dbReference type="Proteomes" id="UP001447842">
    <property type="component" value="Chromosome"/>
</dbReference>
<evidence type="ECO:0000313" key="2">
    <source>
        <dbReference type="Proteomes" id="UP001447842"/>
    </source>
</evidence>
<dbReference type="EMBL" id="CP147920">
    <property type="protein sequence ID" value="XAU14470.1"/>
    <property type="molecule type" value="Genomic_DNA"/>
</dbReference>